<accession>L1QBQ5</accession>
<dbReference type="STRING" id="545697.HMPREF0216_02498"/>
<dbReference type="Pfam" id="PF00857">
    <property type="entry name" value="Isochorismatase"/>
    <property type="match status" value="1"/>
</dbReference>
<dbReference type="eggNOG" id="COG1335">
    <property type="taxonomic scope" value="Bacteria"/>
</dbReference>
<organism evidence="2 3">
    <name type="scientific">Clostridium celatum DSM 1785</name>
    <dbReference type="NCBI Taxonomy" id="545697"/>
    <lineage>
        <taxon>Bacteria</taxon>
        <taxon>Bacillati</taxon>
        <taxon>Bacillota</taxon>
        <taxon>Clostridia</taxon>
        <taxon>Eubacteriales</taxon>
        <taxon>Clostridiaceae</taxon>
        <taxon>Clostridium</taxon>
    </lineage>
</organism>
<dbReference type="HOGENOM" id="CLU_068979_12_0_9"/>
<dbReference type="SUPFAM" id="SSF52499">
    <property type="entry name" value="Isochorismatase-like hydrolases"/>
    <property type="match status" value="1"/>
</dbReference>
<dbReference type="AlphaFoldDB" id="L1QBQ5"/>
<reference evidence="2 3" key="1">
    <citation type="submission" date="2012-05" db="EMBL/GenBank/DDBJ databases">
        <authorList>
            <person name="Weinstock G."/>
            <person name="Sodergren E."/>
            <person name="Lobos E.A."/>
            <person name="Fulton L."/>
            <person name="Fulton R."/>
            <person name="Courtney L."/>
            <person name="Fronick C."/>
            <person name="O'Laughlin M."/>
            <person name="Godfrey J."/>
            <person name="Wilson R.M."/>
            <person name="Miner T."/>
            <person name="Farmer C."/>
            <person name="Delehaunty K."/>
            <person name="Cordes M."/>
            <person name="Minx P."/>
            <person name="Tomlinson C."/>
            <person name="Chen J."/>
            <person name="Wollam A."/>
            <person name="Pepin K.H."/>
            <person name="Bhonagiri V."/>
            <person name="Zhang X."/>
            <person name="Suruliraj S."/>
            <person name="Warren W."/>
            <person name="Mitreva M."/>
            <person name="Mardis E.R."/>
            <person name="Wilson R.K."/>
        </authorList>
    </citation>
    <scope>NUCLEOTIDE SEQUENCE [LARGE SCALE GENOMIC DNA]</scope>
    <source>
        <strain evidence="2 3">DSM 1785</strain>
    </source>
</reference>
<feature type="domain" description="Isochorismatase-like" evidence="1">
    <location>
        <begin position="9"/>
        <end position="176"/>
    </location>
</feature>
<dbReference type="Proteomes" id="UP000010420">
    <property type="component" value="Unassembled WGS sequence"/>
</dbReference>
<protein>
    <recommendedName>
        <fullName evidence="1">Isochorismatase-like domain-containing protein</fullName>
    </recommendedName>
</protein>
<proteinExistence type="predicted"/>
<dbReference type="Gene3D" id="3.40.50.850">
    <property type="entry name" value="Isochorismatase-like"/>
    <property type="match status" value="1"/>
</dbReference>
<evidence type="ECO:0000313" key="2">
    <source>
        <dbReference type="EMBL" id="EKY25398.1"/>
    </source>
</evidence>
<dbReference type="PATRIC" id="fig|545697.3.peg.2458"/>
<dbReference type="CDD" id="cd00431">
    <property type="entry name" value="cysteine_hydrolases"/>
    <property type="match status" value="1"/>
</dbReference>
<keyword evidence="3" id="KW-1185">Reference proteome</keyword>
<dbReference type="InterPro" id="IPR036380">
    <property type="entry name" value="Isochorismatase-like_sf"/>
</dbReference>
<evidence type="ECO:0000259" key="1">
    <source>
        <dbReference type="Pfam" id="PF00857"/>
    </source>
</evidence>
<evidence type="ECO:0000313" key="3">
    <source>
        <dbReference type="Proteomes" id="UP000010420"/>
    </source>
</evidence>
<dbReference type="EMBL" id="AMEZ01000070">
    <property type="protein sequence ID" value="EKY25398.1"/>
    <property type="molecule type" value="Genomic_DNA"/>
</dbReference>
<name>L1QBQ5_9CLOT</name>
<dbReference type="InterPro" id="IPR000868">
    <property type="entry name" value="Isochorismatase-like_dom"/>
</dbReference>
<gene>
    <name evidence="2" type="ORF">HMPREF0216_02498</name>
</gene>
<comment type="caution">
    <text evidence="2">The sequence shown here is derived from an EMBL/GenBank/DDBJ whole genome shotgun (WGS) entry which is preliminary data.</text>
</comment>
<sequence>MEDGFMNKLLVVVDYQNDFVNGVLGFKRAESLEEGIYNKVKEYLENKDNVLFTYDTHNEQYLNTREGKNLPVAHCIEGTYGHELYGKLKKFENEENTIHINKFAFGMSPKQVIELSEKIGKDIDYIEIVGVVTNMCVISNVVTLQSQYINAEIVVNGKLCASFDDSLHEKALDVIEFLQVSVIR</sequence>